<dbReference type="RefSeq" id="WP_123265186.1">
    <property type="nucleotide sequence ID" value="NZ_RJUG01000002.1"/>
</dbReference>
<keyword evidence="1" id="KW-0472">Membrane</keyword>
<sequence>MKKQLIFYGVIIVTFIIYNQFFQVEDAKTNTIINILFASFIFLYIGYLAYVVLQKLKKPAKSKGEFCRI</sequence>
<evidence type="ECO:0000313" key="3">
    <source>
        <dbReference type="Proteomes" id="UP000270224"/>
    </source>
</evidence>
<name>A0A3N0WXS7_9FLAO</name>
<proteinExistence type="predicted"/>
<dbReference type="EMBL" id="RJUG01000002">
    <property type="protein sequence ID" value="ROI09938.1"/>
    <property type="molecule type" value="Genomic_DNA"/>
</dbReference>
<dbReference type="Proteomes" id="UP000270224">
    <property type="component" value="Unassembled WGS sequence"/>
</dbReference>
<dbReference type="OrthoDB" id="1264617at2"/>
<comment type="caution">
    <text evidence="2">The sequence shown here is derived from an EMBL/GenBank/DDBJ whole genome shotgun (WGS) entry which is preliminary data.</text>
</comment>
<feature type="transmembrane region" description="Helical" evidence="1">
    <location>
        <begin position="5"/>
        <end position="21"/>
    </location>
</feature>
<evidence type="ECO:0000313" key="2">
    <source>
        <dbReference type="EMBL" id="ROI09938.1"/>
    </source>
</evidence>
<feature type="transmembrane region" description="Helical" evidence="1">
    <location>
        <begin position="33"/>
        <end position="53"/>
    </location>
</feature>
<keyword evidence="1" id="KW-0812">Transmembrane</keyword>
<evidence type="ECO:0000256" key="1">
    <source>
        <dbReference type="SAM" id="Phobius"/>
    </source>
</evidence>
<gene>
    <name evidence="2" type="ORF">EGI11_04060</name>
</gene>
<protein>
    <submittedName>
        <fullName evidence="2">Uncharacterized protein</fullName>
    </submittedName>
</protein>
<keyword evidence="1" id="KW-1133">Transmembrane helix</keyword>
<dbReference type="AlphaFoldDB" id="A0A3N0WXS7"/>
<accession>A0A3N0WXS7</accession>
<organism evidence="2 3">
    <name type="scientific">Kaistella daneshvariae</name>
    <dbReference type="NCBI Taxonomy" id="2487074"/>
    <lineage>
        <taxon>Bacteria</taxon>
        <taxon>Pseudomonadati</taxon>
        <taxon>Bacteroidota</taxon>
        <taxon>Flavobacteriia</taxon>
        <taxon>Flavobacteriales</taxon>
        <taxon>Weeksellaceae</taxon>
        <taxon>Chryseobacterium group</taxon>
        <taxon>Kaistella</taxon>
    </lineage>
</organism>
<reference evidence="3" key="1">
    <citation type="submission" date="2018-11" db="EMBL/GenBank/DDBJ databases">
        <title>Proposal to divide the Flavobacteriaceae and reorganize its genera based on Amino Acid Identity values calculated from whole genome sequences.</title>
        <authorList>
            <person name="Nicholson A.C."/>
            <person name="Gulvik C.A."/>
            <person name="Whitney A.M."/>
            <person name="Humrighouse B.W."/>
            <person name="Bell M."/>
            <person name="Holmens B."/>
            <person name="Steigerwalt A."/>
            <person name="Villarma A."/>
            <person name="Sheth M."/>
            <person name="Batra D."/>
            <person name="Pryor J."/>
            <person name="Bernardet J.-F."/>
            <person name="Hugo C."/>
            <person name="Kampfer P."/>
            <person name="Newman J."/>
            <person name="Mcquiston J.R."/>
        </authorList>
    </citation>
    <scope>NUCLEOTIDE SEQUENCE [LARGE SCALE GENOMIC DNA]</scope>
    <source>
        <strain evidence="3">H3056</strain>
    </source>
</reference>